<dbReference type="Pfam" id="PF01168">
    <property type="entry name" value="Ala_racemase_N"/>
    <property type="match status" value="1"/>
</dbReference>
<dbReference type="HAMAP" id="MF_02087">
    <property type="entry name" value="PLP_homeostasis"/>
    <property type="match status" value="1"/>
</dbReference>
<name>A0A1F7F6D4_UNCRA</name>
<evidence type="ECO:0000313" key="7">
    <source>
        <dbReference type="Proteomes" id="UP000179243"/>
    </source>
</evidence>
<accession>A0A1F7F6D4</accession>
<feature type="modified residue" description="N6-(pyridoxal phosphate)lysine" evidence="2 3">
    <location>
        <position position="36"/>
    </location>
</feature>
<comment type="caution">
    <text evidence="6">The sequence shown here is derived from an EMBL/GenBank/DDBJ whole genome shotgun (WGS) entry which is preliminary data.</text>
</comment>
<evidence type="ECO:0000313" key="6">
    <source>
        <dbReference type="EMBL" id="OGK02235.1"/>
    </source>
</evidence>
<dbReference type="Proteomes" id="UP000179243">
    <property type="component" value="Unassembled WGS sequence"/>
</dbReference>
<keyword evidence="1 2" id="KW-0663">Pyridoxal phosphate</keyword>
<dbReference type="PIRSF" id="PIRSF004848">
    <property type="entry name" value="YBL036c_PLPDEIII"/>
    <property type="match status" value="1"/>
</dbReference>
<sequence>MSVMAKAIGRILERIDAAARRSGRTGKDITLVAVTKTHSVAEVVSLKDHGIANIGESRVQELTTKYDAMHGLFTVHFIGHLQTNKAKQAVRMADMIQSVDSVRLAQCIDAECVKLGKTMNALIEVNTSGEDAKSGVRPENAIAAIREMALLQNITIQGLMTMGPLTDDATRIRSCFKILAALKTDCARVIGIALPELSMGMSDDFEIAIEEGATMVRIGRALFAEAS</sequence>
<evidence type="ECO:0000259" key="5">
    <source>
        <dbReference type="Pfam" id="PF01168"/>
    </source>
</evidence>
<dbReference type="Gene3D" id="3.20.20.10">
    <property type="entry name" value="Alanine racemase"/>
    <property type="match status" value="1"/>
</dbReference>
<dbReference type="PANTHER" id="PTHR10146:SF14">
    <property type="entry name" value="PYRIDOXAL PHOSPHATE HOMEOSTASIS PROTEIN"/>
    <property type="match status" value="1"/>
</dbReference>
<organism evidence="6 7">
    <name type="scientific">Candidatus Raymondbacteria bacterium RIFOXYD12_FULL_49_13</name>
    <dbReference type="NCBI Taxonomy" id="1817890"/>
    <lineage>
        <taxon>Bacteria</taxon>
        <taxon>Raymondiibacteriota</taxon>
    </lineage>
</organism>
<comment type="function">
    <text evidence="2">Pyridoxal 5'-phosphate (PLP)-binding protein, which is involved in PLP homeostasis.</text>
</comment>
<dbReference type="InterPro" id="IPR011078">
    <property type="entry name" value="PyrdxlP_homeostasis"/>
</dbReference>
<evidence type="ECO:0000256" key="4">
    <source>
        <dbReference type="RuleBase" id="RU004514"/>
    </source>
</evidence>
<comment type="similarity">
    <text evidence="2 4">Belongs to the pyridoxal phosphate-binding protein YggS/PROSC family.</text>
</comment>
<dbReference type="AlphaFoldDB" id="A0A1F7F6D4"/>
<dbReference type="CDD" id="cd00635">
    <property type="entry name" value="PLPDE_III_YBL036c_like"/>
    <property type="match status" value="1"/>
</dbReference>
<dbReference type="InterPro" id="IPR029066">
    <property type="entry name" value="PLP-binding_barrel"/>
</dbReference>
<evidence type="ECO:0000256" key="2">
    <source>
        <dbReference type="HAMAP-Rule" id="MF_02087"/>
    </source>
</evidence>
<dbReference type="FunFam" id="3.20.20.10:FF:000018">
    <property type="entry name" value="Pyridoxal phosphate homeostasis protein"/>
    <property type="match status" value="1"/>
</dbReference>
<proteinExistence type="inferred from homology"/>
<reference evidence="6 7" key="1">
    <citation type="journal article" date="2016" name="Nat. Commun.">
        <title>Thousands of microbial genomes shed light on interconnected biogeochemical processes in an aquifer system.</title>
        <authorList>
            <person name="Anantharaman K."/>
            <person name="Brown C.T."/>
            <person name="Hug L.A."/>
            <person name="Sharon I."/>
            <person name="Castelle C.J."/>
            <person name="Probst A.J."/>
            <person name="Thomas B.C."/>
            <person name="Singh A."/>
            <person name="Wilkins M.J."/>
            <person name="Karaoz U."/>
            <person name="Brodie E.L."/>
            <person name="Williams K.H."/>
            <person name="Hubbard S.S."/>
            <person name="Banfield J.F."/>
        </authorList>
    </citation>
    <scope>NUCLEOTIDE SEQUENCE [LARGE SCALE GENOMIC DNA]</scope>
</reference>
<dbReference type="EMBL" id="MFYX01000110">
    <property type="protein sequence ID" value="OGK02235.1"/>
    <property type="molecule type" value="Genomic_DNA"/>
</dbReference>
<evidence type="ECO:0000256" key="1">
    <source>
        <dbReference type="ARBA" id="ARBA00022898"/>
    </source>
</evidence>
<dbReference type="PANTHER" id="PTHR10146">
    <property type="entry name" value="PROLINE SYNTHETASE CO-TRANSCRIBED BACTERIAL HOMOLOG PROTEIN"/>
    <property type="match status" value="1"/>
</dbReference>
<dbReference type="InterPro" id="IPR001608">
    <property type="entry name" value="Ala_racemase_N"/>
</dbReference>
<protein>
    <recommendedName>
        <fullName evidence="2">Pyridoxal phosphate homeostasis protein</fullName>
        <shortName evidence="2">PLP homeostasis protein</shortName>
    </recommendedName>
</protein>
<gene>
    <name evidence="6" type="ORF">A2519_16275</name>
</gene>
<dbReference type="GO" id="GO:0030170">
    <property type="term" value="F:pyridoxal phosphate binding"/>
    <property type="evidence" value="ECO:0007669"/>
    <property type="project" value="UniProtKB-UniRule"/>
</dbReference>
<feature type="domain" description="Alanine racemase N-terminal" evidence="5">
    <location>
        <begin position="27"/>
        <end position="223"/>
    </location>
</feature>
<dbReference type="SUPFAM" id="SSF51419">
    <property type="entry name" value="PLP-binding barrel"/>
    <property type="match status" value="1"/>
</dbReference>
<comment type="cofactor">
    <cofactor evidence="3">
        <name>pyridoxal 5'-phosphate</name>
        <dbReference type="ChEBI" id="CHEBI:597326"/>
    </cofactor>
</comment>
<evidence type="ECO:0000256" key="3">
    <source>
        <dbReference type="PIRSR" id="PIRSR004848-1"/>
    </source>
</evidence>
<dbReference type="NCBIfam" id="TIGR00044">
    <property type="entry name" value="YggS family pyridoxal phosphate-dependent enzyme"/>
    <property type="match status" value="1"/>
</dbReference>